<comment type="caution">
    <text evidence="2">The sequence shown here is derived from an EMBL/GenBank/DDBJ whole genome shotgun (WGS) entry which is preliminary data.</text>
</comment>
<proteinExistence type="predicted"/>
<keyword evidence="1" id="KW-1133">Transmembrane helix</keyword>
<evidence type="ECO:0000313" key="2">
    <source>
        <dbReference type="EMBL" id="GAA4431287.1"/>
    </source>
</evidence>
<evidence type="ECO:0000256" key="1">
    <source>
        <dbReference type="SAM" id="Phobius"/>
    </source>
</evidence>
<sequence>MYADLNYYRKTEKRKTFQLAALLKFGALLFLAAYLLVKIVEPVLASGIY</sequence>
<name>A0ABP8LN31_9BACT</name>
<protein>
    <submittedName>
        <fullName evidence="2">Uncharacterized protein</fullName>
    </submittedName>
</protein>
<gene>
    <name evidence="2" type="ORF">GCM10023091_01750</name>
</gene>
<keyword evidence="1" id="KW-0812">Transmembrane</keyword>
<evidence type="ECO:0000313" key="3">
    <source>
        <dbReference type="Proteomes" id="UP001501508"/>
    </source>
</evidence>
<accession>A0ABP8LN31</accession>
<feature type="transmembrane region" description="Helical" evidence="1">
    <location>
        <begin position="21"/>
        <end position="40"/>
    </location>
</feature>
<reference evidence="3" key="1">
    <citation type="journal article" date="2019" name="Int. J. Syst. Evol. Microbiol.">
        <title>The Global Catalogue of Microorganisms (GCM) 10K type strain sequencing project: providing services to taxonomists for standard genome sequencing and annotation.</title>
        <authorList>
            <consortium name="The Broad Institute Genomics Platform"/>
            <consortium name="The Broad Institute Genome Sequencing Center for Infectious Disease"/>
            <person name="Wu L."/>
            <person name="Ma J."/>
        </authorList>
    </citation>
    <scope>NUCLEOTIDE SEQUENCE [LARGE SCALE GENOMIC DNA]</scope>
    <source>
        <strain evidence="3">JCM 31920</strain>
    </source>
</reference>
<keyword evidence="1" id="KW-0472">Membrane</keyword>
<dbReference type="RefSeq" id="WP_345026099.1">
    <property type="nucleotide sequence ID" value="NZ_BAABEY010000001.1"/>
</dbReference>
<dbReference type="Proteomes" id="UP001501508">
    <property type="component" value="Unassembled WGS sequence"/>
</dbReference>
<organism evidence="2 3">
    <name type="scientific">Ravibacter arvi</name>
    <dbReference type="NCBI Taxonomy" id="2051041"/>
    <lineage>
        <taxon>Bacteria</taxon>
        <taxon>Pseudomonadati</taxon>
        <taxon>Bacteroidota</taxon>
        <taxon>Cytophagia</taxon>
        <taxon>Cytophagales</taxon>
        <taxon>Spirosomataceae</taxon>
        <taxon>Ravibacter</taxon>
    </lineage>
</organism>
<dbReference type="EMBL" id="BAABEY010000001">
    <property type="protein sequence ID" value="GAA4431287.1"/>
    <property type="molecule type" value="Genomic_DNA"/>
</dbReference>
<keyword evidence="3" id="KW-1185">Reference proteome</keyword>